<feature type="domain" description="PPM-type phosphatase" evidence="2">
    <location>
        <begin position="113"/>
        <end position="362"/>
    </location>
</feature>
<dbReference type="SUPFAM" id="SSF81606">
    <property type="entry name" value="PP2C-like"/>
    <property type="match status" value="1"/>
</dbReference>
<evidence type="ECO:0000313" key="4">
    <source>
        <dbReference type="Proteomes" id="UP001500221"/>
    </source>
</evidence>
<protein>
    <recommendedName>
        <fullName evidence="2">PPM-type phosphatase domain-containing protein</fullName>
    </recommendedName>
</protein>
<dbReference type="EMBL" id="BAABKG010000003">
    <property type="protein sequence ID" value="GAA5150651.1"/>
    <property type="molecule type" value="Genomic_DNA"/>
</dbReference>
<dbReference type="Pfam" id="PF12773">
    <property type="entry name" value="DZR"/>
    <property type="match status" value="1"/>
</dbReference>
<dbReference type="Pfam" id="PF13672">
    <property type="entry name" value="PP2C_2"/>
    <property type="match status" value="1"/>
</dbReference>
<organism evidence="3 4">
    <name type="scientific">Nocardioides marinquilinus</name>
    <dbReference type="NCBI Taxonomy" id="1210400"/>
    <lineage>
        <taxon>Bacteria</taxon>
        <taxon>Bacillati</taxon>
        <taxon>Actinomycetota</taxon>
        <taxon>Actinomycetes</taxon>
        <taxon>Propionibacteriales</taxon>
        <taxon>Nocardioidaceae</taxon>
        <taxon>Nocardioides</taxon>
    </lineage>
</organism>
<evidence type="ECO:0000256" key="1">
    <source>
        <dbReference type="SAM" id="MobiDB-lite"/>
    </source>
</evidence>
<comment type="caution">
    <text evidence="3">The sequence shown here is derived from an EMBL/GenBank/DDBJ whole genome shotgun (WGS) entry which is preliminary data.</text>
</comment>
<name>A0ABP9PQQ9_9ACTN</name>
<dbReference type="PROSITE" id="PS51746">
    <property type="entry name" value="PPM_2"/>
    <property type="match status" value="1"/>
</dbReference>
<feature type="compositionally biased region" description="Basic and acidic residues" evidence="1">
    <location>
        <begin position="370"/>
        <end position="383"/>
    </location>
</feature>
<dbReference type="InterPro" id="IPR001932">
    <property type="entry name" value="PPM-type_phosphatase-like_dom"/>
</dbReference>
<dbReference type="Proteomes" id="UP001500221">
    <property type="component" value="Unassembled WGS sequence"/>
</dbReference>
<reference evidence="4" key="1">
    <citation type="journal article" date="2019" name="Int. J. Syst. Evol. Microbiol.">
        <title>The Global Catalogue of Microorganisms (GCM) 10K type strain sequencing project: providing services to taxonomists for standard genome sequencing and annotation.</title>
        <authorList>
            <consortium name="The Broad Institute Genomics Platform"/>
            <consortium name="The Broad Institute Genome Sequencing Center for Infectious Disease"/>
            <person name="Wu L."/>
            <person name="Ma J."/>
        </authorList>
    </citation>
    <scope>NUCLEOTIDE SEQUENCE [LARGE SCALE GENOMIC DNA]</scope>
    <source>
        <strain evidence="4">JCM 18459</strain>
    </source>
</reference>
<proteinExistence type="predicted"/>
<dbReference type="SMART" id="SM00332">
    <property type="entry name" value="PP2Cc"/>
    <property type="match status" value="1"/>
</dbReference>
<sequence length="383" mass="39004">MTRPCPSCGEQLADAAAFCEACGAQVGAADADLAGGPGGVKPPVVAGEAAPFDATFPTRIAGSARAPSGPRPCLACGGVVGPDGYCDSCGTKQPDERDHFREQPAPWVAGVCDRGLVHARNEDALALHAGDTAAGPRAVLVVLDGVSNTDDSHLASLAGARAARDVLRATLPAGLGTAQSRTAAAARLFQQAVDAAQAAIVDLTPDGSEHPPSATFAAAVLEGGRLVVGNIGDSRVYWLPDAGTPSQLSVDDSVAQLQIEAGMTRREAEEGPQGHAITRWLGVDAPDLEPRLCELDLDRPGWLLACSDGLWNYLSEPAALAERLRLAAADAGADPMAVALALVAHANASGGHDNITVALARVSPPPGHNAPDHARGPERESDG</sequence>
<evidence type="ECO:0000313" key="3">
    <source>
        <dbReference type="EMBL" id="GAA5150651.1"/>
    </source>
</evidence>
<dbReference type="SMART" id="SM00331">
    <property type="entry name" value="PP2C_SIG"/>
    <property type="match status" value="1"/>
</dbReference>
<dbReference type="InterPro" id="IPR025874">
    <property type="entry name" value="DZR"/>
</dbReference>
<dbReference type="RefSeq" id="WP_345459577.1">
    <property type="nucleotide sequence ID" value="NZ_BAABKG010000003.1"/>
</dbReference>
<dbReference type="InterPro" id="IPR036457">
    <property type="entry name" value="PPM-type-like_dom_sf"/>
</dbReference>
<dbReference type="Gene3D" id="3.60.40.10">
    <property type="entry name" value="PPM-type phosphatase domain"/>
    <property type="match status" value="1"/>
</dbReference>
<keyword evidence="4" id="KW-1185">Reference proteome</keyword>
<evidence type="ECO:0000259" key="2">
    <source>
        <dbReference type="PROSITE" id="PS51746"/>
    </source>
</evidence>
<accession>A0ABP9PQQ9</accession>
<dbReference type="CDD" id="cd00143">
    <property type="entry name" value="PP2Cc"/>
    <property type="match status" value="1"/>
</dbReference>
<gene>
    <name evidence="3" type="ORF">GCM10023340_28180</name>
</gene>
<feature type="region of interest" description="Disordered" evidence="1">
    <location>
        <begin position="361"/>
        <end position="383"/>
    </location>
</feature>